<organism evidence="1">
    <name type="scientific">viral metagenome</name>
    <dbReference type="NCBI Taxonomy" id="1070528"/>
    <lineage>
        <taxon>unclassified sequences</taxon>
        <taxon>metagenomes</taxon>
        <taxon>organismal metagenomes</taxon>
    </lineage>
</organism>
<dbReference type="AlphaFoldDB" id="A0A6C0LXM2"/>
<reference evidence="1" key="1">
    <citation type="journal article" date="2020" name="Nature">
        <title>Giant virus diversity and host interactions through global metagenomics.</title>
        <authorList>
            <person name="Schulz F."/>
            <person name="Roux S."/>
            <person name="Paez-Espino D."/>
            <person name="Jungbluth S."/>
            <person name="Walsh D.A."/>
            <person name="Denef V.J."/>
            <person name="McMahon K.D."/>
            <person name="Konstantinidis K.T."/>
            <person name="Eloe-Fadrosh E.A."/>
            <person name="Kyrpides N.C."/>
            <person name="Woyke T."/>
        </authorList>
    </citation>
    <scope>NUCLEOTIDE SEQUENCE</scope>
    <source>
        <strain evidence="1">GVMAG-S-1029409-49</strain>
    </source>
</reference>
<accession>A0A6C0LXM2</accession>
<name>A0A6C0LXM2_9ZZZZ</name>
<sequence length="537" mass="60546">MAFDMNQFVARAYDTPQSRHVSDHNDVRYLLTVSNANLPSWGEFVDRCALSSDEAAKWKTCNTCRRTWAKLSVLAVANKRGIYSAFFSGYSSPVAAESGISASQDYACVRPAVEHYVDAFMRSSLTNKIVSYAENGTIGVVESGGYQHMHLKCQLSPTENNERDAVVDLNVDRLTRYLAEWSSQTIERILGAYESRGENAPGYHSNIQGLRWFSKAQKRVEGTAGNWRKAIIIDELVAIFSLRSTEVGNSILHIFSSTSNLAICRDVTDIAAFWSLMTERYNPTVYRQKIAESSDESIEAALRKHGLVMEDFERVAPSIDDPTITAMCAWHYSRAPKGGRPSKTKKSCFDGPTDAVKTYTVDEFIKLLLDDKIREVKYKTHYACHPFDIGLPVTQKAKEMTKRLAGWVTTTSPVTCPSINVPALEEITTKAIVYHPGRWMHDGTMTTSERSLVASGIVIEYNTTWNPNCSCLFSEFFDPKYHDIDRHIHTLHNKLRIRFTPKRFRGIYLSTRNGSFACAEVFVIVFVDGHTVRITVR</sequence>
<proteinExistence type="predicted"/>
<dbReference type="EMBL" id="MN740610">
    <property type="protein sequence ID" value="QHU35606.1"/>
    <property type="molecule type" value="Genomic_DNA"/>
</dbReference>
<evidence type="ECO:0000313" key="1">
    <source>
        <dbReference type="EMBL" id="QHU35606.1"/>
    </source>
</evidence>
<protein>
    <submittedName>
        <fullName evidence="1">Uncharacterized protein</fullName>
    </submittedName>
</protein>